<proteinExistence type="predicted"/>
<feature type="domain" description="BD-FAE-like" evidence="2">
    <location>
        <begin position="81"/>
        <end position="273"/>
    </location>
</feature>
<dbReference type="EMBL" id="JAELXS010000001">
    <property type="protein sequence ID" value="MBJ6120532.1"/>
    <property type="molecule type" value="Genomic_DNA"/>
</dbReference>
<evidence type="ECO:0000313" key="4">
    <source>
        <dbReference type="Proteomes" id="UP000640426"/>
    </source>
</evidence>
<evidence type="ECO:0000256" key="1">
    <source>
        <dbReference type="ARBA" id="ARBA00022801"/>
    </source>
</evidence>
<dbReference type="InterPro" id="IPR029058">
    <property type="entry name" value="AB_hydrolase_fold"/>
</dbReference>
<keyword evidence="4" id="KW-1185">Reference proteome</keyword>
<evidence type="ECO:0000259" key="2">
    <source>
        <dbReference type="Pfam" id="PF20434"/>
    </source>
</evidence>
<dbReference type="Pfam" id="PF20434">
    <property type="entry name" value="BD-FAE"/>
    <property type="match status" value="1"/>
</dbReference>
<dbReference type="Proteomes" id="UP000640426">
    <property type="component" value="Unassembled WGS sequence"/>
</dbReference>
<comment type="caution">
    <text evidence="3">The sequence shown here is derived from an EMBL/GenBank/DDBJ whole genome shotgun (WGS) entry which is preliminary data.</text>
</comment>
<dbReference type="InterPro" id="IPR050300">
    <property type="entry name" value="GDXG_lipolytic_enzyme"/>
</dbReference>
<reference evidence="4" key="1">
    <citation type="submission" date="2020-12" db="EMBL/GenBank/DDBJ databases">
        <title>Hymenobacter sp.</title>
        <authorList>
            <person name="Kim M.K."/>
        </authorList>
    </citation>
    <scope>NUCLEOTIDE SEQUENCE [LARGE SCALE GENOMIC DNA]</scope>
    <source>
        <strain evidence="4">BT553</strain>
    </source>
</reference>
<dbReference type="SUPFAM" id="SSF53474">
    <property type="entry name" value="alpha/beta-Hydrolases"/>
    <property type="match status" value="1"/>
</dbReference>
<sequence length="320" mass="33703">MDRRTLLAAGLAAGVTATAPLRAQLSAKPAQRIPLWPGRVPGGEGLSVADTFVKRSPDGPADDIAWTHLATPVLKVTPASKPNGTAVLMIPGGGYTRIAVGNAPSNLAQMYAANGVSAFELLYRLPHDNWAAGPDAPLQDAQRAMRIIRAGARRWGFDPVRVLALGFSAGGHLVGRLAEQVGSATYQPVDAADTLSAKPIAVGMFFPVVTMAEADAHGPSKRELLGSAPTTQMSDTYSLERHVPADMPPTFVCHCADDRTVPYTNSIRMFTALQAAKIPSEMMIAEAGGHGVPLIGRDGRPHVWLDLVAAFAARHGWVAA</sequence>
<dbReference type="PANTHER" id="PTHR48081">
    <property type="entry name" value="AB HYDROLASE SUPERFAMILY PROTEIN C4A8.06C"/>
    <property type="match status" value="1"/>
</dbReference>
<dbReference type="Gene3D" id="3.40.50.1820">
    <property type="entry name" value="alpha/beta hydrolase"/>
    <property type="match status" value="1"/>
</dbReference>
<keyword evidence="1 3" id="KW-0378">Hydrolase</keyword>
<protein>
    <submittedName>
        <fullName evidence="3">Alpha/beta hydrolase</fullName>
    </submittedName>
</protein>
<evidence type="ECO:0000313" key="3">
    <source>
        <dbReference type="EMBL" id="MBJ6120532.1"/>
    </source>
</evidence>
<dbReference type="PANTHER" id="PTHR48081:SF6">
    <property type="entry name" value="PEPTIDASE S9 PROLYL OLIGOPEPTIDASE CATALYTIC DOMAIN-CONTAINING PROTEIN"/>
    <property type="match status" value="1"/>
</dbReference>
<accession>A0ABS0XKI4</accession>
<organism evidence="3 4">
    <name type="scientific">Sphingomonas mollis</name>
    <dbReference type="NCBI Taxonomy" id="2795726"/>
    <lineage>
        <taxon>Bacteria</taxon>
        <taxon>Pseudomonadati</taxon>
        <taxon>Pseudomonadota</taxon>
        <taxon>Alphaproteobacteria</taxon>
        <taxon>Sphingomonadales</taxon>
        <taxon>Sphingomonadaceae</taxon>
        <taxon>Sphingomonas</taxon>
    </lineage>
</organism>
<gene>
    <name evidence="3" type="ORF">JAO74_01870</name>
</gene>
<dbReference type="GO" id="GO:0016787">
    <property type="term" value="F:hydrolase activity"/>
    <property type="evidence" value="ECO:0007669"/>
    <property type="project" value="UniProtKB-KW"/>
</dbReference>
<dbReference type="RefSeq" id="WP_199034458.1">
    <property type="nucleotide sequence ID" value="NZ_JAELXS010000001.1"/>
</dbReference>
<dbReference type="InterPro" id="IPR049492">
    <property type="entry name" value="BD-FAE-like_dom"/>
</dbReference>
<name>A0ABS0XKI4_9SPHN</name>